<dbReference type="Pfam" id="PF04324">
    <property type="entry name" value="Fer2_BFD"/>
    <property type="match status" value="1"/>
</dbReference>
<evidence type="ECO:0000256" key="2">
    <source>
        <dbReference type="ARBA" id="ARBA00022714"/>
    </source>
</evidence>
<evidence type="ECO:0000256" key="4">
    <source>
        <dbReference type="ARBA" id="ARBA00022982"/>
    </source>
</evidence>
<sequence>MIVCVCNALGEAQVREAVRAGSKRPACAYARFGCKPVCGQCLPFARQVIRDESARAN</sequence>
<dbReference type="OrthoDB" id="7428628at2"/>
<keyword evidence="6" id="KW-0411">Iron-sulfur</keyword>
<dbReference type="PANTHER" id="PTHR37424">
    <property type="entry name" value="BACTERIOFERRITIN-ASSOCIATED FERREDOXIN"/>
    <property type="match status" value="1"/>
</dbReference>
<evidence type="ECO:0000256" key="3">
    <source>
        <dbReference type="ARBA" id="ARBA00022723"/>
    </source>
</evidence>
<dbReference type="GO" id="GO:0051537">
    <property type="term" value="F:2 iron, 2 sulfur cluster binding"/>
    <property type="evidence" value="ECO:0007669"/>
    <property type="project" value="UniProtKB-KW"/>
</dbReference>
<dbReference type="InterPro" id="IPR007419">
    <property type="entry name" value="BFD-like_2Fe2S-bd_dom"/>
</dbReference>
<evidence type="ECO:0000256" key="1">
    <source>
        <dbReference type="ARBA" id="ARBA00022448"/>
    </source>
</evidence>
<keyword evidence="5" id="KW-0408">Iron</keyword>
<proteinExistence type="inferred from homology"/>
<protein>
    <recommendedName>
        <fullName evidence="7">Bacterioferritin-associated ferredoxin</fullName>
    </recommendedName>
</protein>
<keyword evidence="4" id="KW-0249">Electron transport</keyword>
<dbReference type="AlphaFoldDB" id="A0A4Y9EMH2"/>
<dbReference type="PANTHER" id="PTHR37424:SF1">
    <property type="entry name" value="BACTERIOFERRITIN-ASSOCIATED FERREDOXIN"/>
    <property type="match status" value="1"/>
</dbReference>
<dbReference type="InterPro" id="IPR052371">
    <property type="entry name" value="BFD-associated_ferredoxin"/>
</dbReference>
<dbReference type="GO" id="GO:0046872">
    <property type="term" value="F:metal ion binding"/>
    <property type="evidence" value="ECO:0007669"/>
    <property type="project" value="UniProtKB-KW"/>
</dbReference>
<evidence type="ECO:0000256" key="5">
    <source>
        <dbReference type="ARBA" id="ARBA00023004"/>
    </source>
</evidence>
<keyword evidence="11" id="KW-1185">Reference proteome</keyword>
<dbReference type="Proteomes" id="UP000297737">
    <property type="component" value="Unassembled WGS sequence"/>
</dbReference>
<keyword evidence="3" id="KW-0479">Metal-binding</keyword>
<feature type="domain" description="BFD-like [2Fe-2S]-binding" evidence="9">
    <location>
        <begin position="2"/>
        <end position="50"/>
    </location>
</feature>
<reference evidence="10 11" key="1">
    <citation type="submission" date="2019-02" db="EMBL/GenBank/DDBJ databases">
        <title>Polymorphobacter sp. isolated from the lake at the Tibet of China.</title>
        <authorList>
            <person name="Li A."/>
        </authorList>
    </citation>
    <scope>NUCLEOTIDE SEQUENCE [LARGE SCALE GENOMIC DNA]</scope>
    <source>
        <strain evidence="10 11">DJ1R-1</strain>
    </source>
</reference>
<keyword evidence="1" id="KW-0813">Transport</keyword>
<dbReference type="Gene3D" id="1.10.10.1100">
    <property type="entry name" value="BFD-like [2Fe-2S]-binding domain"/>
    <property type="match status" value="1"/>
</dbReference>
<name>A0A4Y9EMH2_9SPHN</name>
<organism evidence="10 11">
    <name type="scientific">Glacieibacterium arshaanense</name>
    <dbReference type="NCBI Taxonomy" id="2511025"/>
    <lineage>
        <taxon>Bacteria</taxon>
        <taxon>Pseudomonadati</taxon>
        <taxon>Pseudomonadota</taxon>
        <taxon>Alphaproteobacteria</taxon>
        <taxon>Sphingomonadales</taxon>
        <taxon>Sphingosinicellaceae</taxon>
        <taxon>Glacieibacterium</taxon>
    </lineage>
</organism>
<comment type="similarity">
    <text evidence="8">Belongs to the Bfd family.</text>
</comment>
<evidence type="ECO:0000256" key="8">
    <source>
        <dbReference type="ARBA" id="ARBA00046332"/>
    </source>
</evidence>
<dbReference type="EMBL" id="SIHO01000002">
    <property type="protein sequence ID" value="TFU03265.1"/>
    <property type="molecule type" value="Genomic_DNA"/>
</dbReference>
<dbReference type="RefSeq" id="WP_135245857.1">
    <property type="nucleotide sequence ID" value="NZ_SIHO01000002.1"/>
</dbReference>
<evidence type="ECO:0000313" key="11">
    <source>
        <dbReference type="Proteomes" id="UP000297737"/>
    </source>
</evidence>
<gene>
    <name evidence="10" type="ORF">EUV02_08730</name>
</gene>
<comment type="caution">
    <text evidence="10">The sequence shown here is derived from an EMBL/GenBank/DDBJ whole genome shotgun (WGS) entry which is preliminary data.</text>
</comment>
<keyword evidence="2" id="KW-0001">2Fe-2S</keyword>
<evidence type="ECO:0000256" key="6">
    <source>
        <dbReference type="ARBA" id="ARBA00023014"/>
    </source>
</evidence>
<evidence type="ECO:0000259" key="9">
    <source>
        <dbReference type="Pfam" id="PF04324"/>
    </source>
</evidence>
<dbReference type="InterPro" id="IPR041854">
    <property type="entry name" value="BFD-like_2Fe2S-bd_dom_sf"/>
</dbReference>
<evidence type="ECO:0000313" key="10">
    <source>
        <dbReference type="EMBL" id="TFU03265.1"/>
    </source>
</evidence>
<accession>A0A4Y9EMH2</accession>
<evidence type="ECO:0000256" key="7">
    <source>
        <dbReference type="ARBA" id="ARBA00039386"/>
    </source>
</evidence>